<organism evidence="2 3">
    <name type="scientific">Tuber borchii</name>
    <name type="common">White truffle</name>
    <dbReference type="NCBI Taxonomy" id="42251"/>
    <lineage>
        <taxon>Eukaryota</taxon>
        <taxon>Fungi</taxon>
        <taxon>Dikarya</taxon>
        <taxon>Ascomycota</taxon>
        <taxon>Pezizomycotina</taxon>
        <taxon>Pezizomycetes</taxon>
        <taxon>Pezizales</taxon>
        <taxon>Tuberaceae</taxon>
        <taxon>Tuber</taxon>
    </lineage>
</organism>
<evidence type="ECO:0000313" key="3">
    <source>
        <dbReference type="Proteomes" id="UP000244722"/>
    </source>
</evidence>
<gene>
    <name evidence="2" type="ORF">B9Z19DRAFT_1069298</name>
</gene>
<keyword evidence="3" id="KW-1185">Reference proteome</keyword>
<evidence type="ECO:0000313" key="2">
    <source>
        <dbReference type="EMBL" id="PUU73047.1"/>
    </source>
</evidence>
<feature type="region of interest" description="Disordered" evidence="1">
    <location>
        <begin position="192"/>
        <end position="234"/>
    </location>
</feature>
<dbReference type="Proteomes" id="UP000244722">
    <property type="component" value="Unassembled WGS sequence"/>
</dbReference>
<dbReference type="OrthoDB" id="5465007at2759"/>
<sequence length="234" mass="26690">MYKSTLCNPTPTNPHSTESDIKLLSSFSSQQIDSLHIPQNRVEIEQQELIALATLTKNNSIEWGLKRIVSNLALADIQHKRGVNRTRIPTSGKAWVDHEDIARFFESQSIEERKATQMKYHHATNLVTVRCKKLAECTHKRKETEDLEEEGKLPKHRKPSATLREEETRLTKLILEAQQKVEKFEKHLQDLASDMVGESQGLEGENFVGSPEEEITSEFDEEQEENLEEGAGAE</sequence>
<dbReference type="EMBL" id="NESQ01000421">
    <property type="protein sequence ID" value="PUU73047.1"/>
    <property type="molecule type" value="Genomic_DNA"/>
</dbReference>
<feature type="compositionally biased region" description="Acidic residues" evidence="1">
    <location>
        <begin position="211"/>
        <end position="228"/>
    </location>
</feature>
<evidence type="ECO:0000256" key="1">
    <source>
        <dbReference type="SAM" id="MobiDB-lite"/>
    </source>
</evidence>
<accession>A0A2T6ZC22</accession>
<protein>
    <submittedName>
        <fullName evidence="2">Uncharacterized protein</fullName>
    </submittedName>
</protein>
<proteinExistence type="predicted"/>
<dbReference type="AlphaFoldDB" id="A0A2T6ZC22"/>
<name>A0A2T6ZC22_TUBBO</name>
<feature type="region of interest" description="Disordered" evidence="1">
    <location>
        <begin position="140"/>
        <end position="165"/>
    </location>
</feature>
<comment type="caution">
    <text evidence="2">The sequence shown here is derived from an EMBL/GenBank/DDBJ whole genome shotgun (WGS) entry which is preliminary data.</text>
</comment>
<reference evidence="2 3" key="1">
    <citation type="submission" date="2017-04" db="EMBL/GenBank/DDBJ databases">
        <title>Draft genome sequence of Tuber borchii Vittad., a whitish edible truffle.</title>
        <authorList>
            <consortium name="DOE Joint Genome Institute"/>
            <person name="Murat C."/>
            <person name="Kuo A."/>
            <person name="Barry K.W."/>
            <person name="Clum A."/>
            <person name="Dockter R.B."/>
            <person name="Fauchery L."/>
            <person name="Iotti M."/>
            <person name="Kohler A."/>
            <person name="Labutti K."/>
            <person name="Lindquist E.A."/>
            <person name="Lipzen A."/>
            <person name="Ohm R.A."/>
            <person name="Wang M."/>
            <person name="Grigoriev I.V."/>
            <person name="Zambonelli A."/>
            <person name="Martin F.M."/>
        </authorList>
    </citation>
    <scope>NUCLEOTIDE SEQUENCE [LARGE SCALE GENOMIC DNA]</scope>
    <source>
        <strain evidence="2 3">Tbo3840</strain>
    </source>
</reference>